<proteinExistence type="predicted"/>
<sequence length="99" mass="11461">MVPIGKDKEGEPIYQVTAIFFEIEDPTRCPPNDRKTDVNTEDALPQNAKDYKRWSWVHEGGTIPQIEVERFRPFEDNAPTVTDPFVDRKSKLSITDILR</sequence>
<name>A0AAD4ID12_9PLEO</name>
<feature type="compositionally biased region" description="Basic and acidic residues" evidence="1">
    <location>
        <begin position="25"/>
        <end position="38"/>
    </location>
</feature>
<dbReference type="Proteomes" id="UP001199106">
    <property type="component" value="Unassembled WGS sequence"/>
</dbReference>
<feature type="region of interest" description="Disordered" evidence="1">
    <location>
        <begin position="25"/>
        <end position="44"/>
    </location>
</feature>
<evidence type="ECO:0000313" key="2">
    <source>
        <dbReference type="EMBL" id="KAG9192492.1"/>
    </source>
</evidence>
<dbReference type="EMBL" id="JAANER010000003">
    <property type="protein sequence ID" value="KAG9192492.1"/>
    <property type="molecule type" value="Genomic_DNA"/>
</dbReference>
<accession>A0AAD4ID12</accession>
<evidence type="ECO:0000313" key="3">
    <source>
        <dbReference type="Proteomes" id="UP001199106"/>
    </source>
</evidence>
<protein>
    <submittedName>
        <fullName evidence="2">Uncharacterized protein</fullName>
    </submittedName>
</protein>
<organism evidence="2 3">
    <name type="scientific">Alternaria panax</name>
    <dbReference type="NCBI Taxonomy" id="48097"/>
    <lineage>
        <taxon>Eukaryota</taxon>
        <taxon>Fungi</taxon>
        <taxon>Dikarya</taxon>
        <taxon>Ascomycota</taxon>
        <taxon>Pezizomycotina</taxon>
        <taxon>Dothideomycetes</taxon>
        <taxon>Pleosporomycetidae</taxon>
        <taxon>Pleosporales</taxon>
        <taxon>Pleosporineae</taxon>
        <taxon>Pleosporaceae</taxon>
        <taxon>Alternaria</taxon>
        <taxon>Alternaria sect. Panax</taxon>
    </lineage>
</organism>
<gene>
    <name evidence="2" type="ORF">G6011_11226</name>
</gene>
<keyword evidence="3" id="KW-1185">Reference proteome</keyword>
<reference evidence="2" key="1">
    <citation type="submission" date="2021-07" db="EMBL/GenBank/DDBJ databases">
        <title>Genome Resource of American Ginseng Black Spot Pathogen Alternaria panax.</title>
        <authorList>
            <person name="Qiu C."/>
            <person name="Wang W."/>
            <person name="Liu Z."/>
        </authorList>
    </citation>
    <scope>NUCLEOTIDE SEQUENCE</scope>
    <source>
        <strain evidence="2">BNCC115425</strain>
    </source>
</reference>
<dbReference type="AlphaFoldDB" id="A0AAD4ID12"/>
<comment type="caution">
    <text evidence="2">The sequence shown here is derived from an EMBL/GenBank/DDBJ whole genome shotgun (WGS) entry which is preliminary data.</text>
</comment>
<evidence type="ECO:0000256" key="1">
    <source>
        <dbReference type="SAM" id="MobiDB-lite"/>
    </source>
</evidence>